<feature type="region of interest" description="Disordered" evidence="2">
    <location>
        <begin position="394"/>
        <end position="451"/>
    </location>
</feature>
<evidence type="ECO:0000313" key="7">
    <source>
        <dbReference type="Proteomes" id="UP000283543"/>
    </source>
</evidence>
<dbReference type="Proteomes" id="UP000266239">
    <property type="component" value="Unassembled WGS sequence"/>
</dbReference>
<dbReference type="InterPro" id="IPR051242">
    <property type="entry name" value="WD-EF-hand_domain"/>
</dbReference>
<evidence type="ECO:0000256" key="1">
    <source>
        <dbReference type="ARBA" id="ARBA00022737"/>
    </source>
</evidence>
<evidence type="ECO:0000313" key="6">
    <source>
        <dbReference type="Proteomes" id="UP000266239"/>
    </source>
</evidence>
<dbReference type="Proteomes" id="UP000283543">
    <property type="component" value="Unassembled WGS sequence"/>
</dbReference>
<dbReference type="AlphaFoldDB" id="A0A397BJ64"/>
<comment type="caution">
    <text evidence="3">The sequence shown here is derived from an EMBL/GenBank/DDBJ whole genome shotgun (WGS) entry which is preliminary data.</text>
</comment>
<sequence length="451" mass="49944">MFIGDSAGYIRTWGLSVTLKDKGMYFEHGCQWRIGGGRILSLNFIENTRQIDMFVLVSSGNGEVSLWTLDSVQVGVFGRHKYWHLGKPATYSASTPQANAHAGKHHKHFIPSRSIAAALSHTQHMESQLTEDTMPKPGEVWICRSTHHHNHRNSVDLLSQVAAAATVGKIVTTSFLGGTGDEANLLTRKASMSMARDATSDIADVITVIKVSKGEILAWDGFAQQIKQKTLKLDEFVRDNMWARDSHFSQCIGRCFMSTHENTPYKCLYVAIKSVHMRNTHEGAFAFVDTEGSRHRTQMLDSAVTTNSKLKNLARTLISASNRLGQLAHKTSNYTAMYDGTCRNIAEGEAEGGHDGMLPPATNKTTAASSVNKEGTGLVKPDFVCSTLPLLRPKDKHVMGGNPPKRSNMRSKLDPNADFRRVHDPQTIPKTTKEVLEQRHRHRPFDAVGLQ</sequence>
<evidence type="ECO:0000256" key="2">
    <source>
        <dbReference type="SAM" id="MobiDB-lite"/>
    </source>
</evidence>
<evidence type="ECO:0000313" key="5">
    <source>
        <dbReference type="EMBL" id="RHZ33463.1"/>
    </source>
</evidence>
<protein>
    <submittedName>
        <fullName evidence="3">Uncharacterized protein</fullName>
    </submittedName>
</protein>
<keyword evidence="1" id="KW-0677">Repeat</keyword>
<feature type="compositionally biased region" description="Basic and acidic residues" evidence="2">
    <location>
        <begin position="411"/>
        <end position="424"/>
    </location>
</feature>
<dbReference type="EMBL" id="QUTA01004601">
    <property type="protein sequence ID" value="RHY19127.1"/>
    <property type="molecule type" value="Genomic_DNA"/>
</dbReference>
<evidence type="ECO:0000313" key="3">
    <source>
        <dbReference type="EMBL" id="RHY19127.1"/>
    </source>
</evidence>
<dbReference type="EMBL" id="QUTF01010045">
    <property type="protein sequence ID" value="RHZ33463.1"/>
    <property type="molecule type" value="Genomic_DNA"/>
</dbReference>
<accession>A0A397BJ64</accession>
<name>A0A397BJ64_APHAT</name>
<dbReference type="EMBL" id="QUTB01003246">
    <property type="protein sequence ID" value="RHY68963.1"/>
    <property type="molecule type" value="Genomic_DNA"/>
</dbReference>
<dbReference type="Proteomes" id="UP000286510">
    <property type="component" value="Unassembled WGS sequence"/>
</dbReference>
<evidence type="ECO:0000313" key="4">
    <source>
        <dbReference type="EMBL" id="RHY68963.1"/>
    </source>
</evidence>
<proteinExistence type="predicted"/>
<dbReference type="VEuPathDB" id="FungiDB:H257_01241"/>
<dbReference type="PANTHER" id="PTHR44324">
    <property type="entry name" value="WD40 REPEAT DOMAIN 95"/>
    <property type="match status" value="1"/>
</dbReference>
<reference evidence="6 7" key="1">
    <citation type="submission" date="2018-08" db="EMBL/GenBank/DDBJ databases">
        <title>Aphanomyces genome sequencing and annotation.</title>
        <authorList>
            <person name="Minardi D."/>
            <person name="Oidtmann B."/>
            <person name="Van Der Giezen M."/>
            <person name="Studholme D.J."/>
        </authorList>
    </citation>
    <scope>NUCLEOTIDE SEQUENCE [LARGE SCALE GENOMIC DNA]</scope>
    <source>
        <strain evidence="5 8">FDL457</strain>
        <strain evidence="4 7">Si</strain>
        <strain evidence="3 6">Yx</strain>
    </source>
</reference>
<evidence type="ECO:0000313" key="8">
    <source>
        <dbReference type="Proteomes" id="UP000286510"/>
    </source>
</evidence>
<gene>
    <name evidence="3" type="ORF">DYB25_000049</name>
    <name evidence="5" type="ORF">DYB26_000110</name>
    <name evidence="4" type="ORF">DYB34_000401</name>
</gene>
<dbReference type="PANTHER" id="PTHR44324:SF4">
    <property type="entry name" value="WD40 REPEAT DOMAIN 95"/>
    <property type="match status" value="1"/>
</dbReference>
<organism evidence="3 6">
    <name type="scientific">Aphanomyces astaci</name>
    <name type="common">Crayfish plague agent</name>
    <dbReference type="NCBI Taxonomy" id="112090"/>
    <lineage>
        <taxon>Eukaryota</taxon>
        <taxon>Sar</taxon>
        <taxon>Stramenopiles</taxon>
        <taxon>Oomycota</taxon>
        <taxon>Saprolegniomycetes</taxon>
        <taxon>Saprolegniales</taxon>
        <taxon>Verrucalvaceae</taxon>
        <taxon>Aphanomyces</taxon>
    </lineage>
</organism>